<reference evidence="3" key="1">
    <citation type="submission" date="2016-08" db="EMBL/GenBank/DDBJ databases">
        <authorList>
            <person name="Varghese N."/>
            <person name="Submissions Spin"/>
        </authorList>
    </citation>
    <scope>NUCLEOTIDE SEQUENCE [LARGE SCALE GENOMIC DNA]</scope>
    <source>
        <strain evidence="3">ERR11</strain>
    </source>
</reference>
<feature type="region of interest" description="Disordered" evidence="1">
    <location>
        <begin position="1"/>
        <end position="33"/>
    </location>
</feature>
<evidence type="ECO:0000313" key="3">
    <source>
        <dbReference type="Proteomes" id="UP000199184"/>
    </source>
</evidence>
<keyword evidence="3" id="KW-1185">Reference proteome</keyword>
<organism evidence="2 3">
    <name type="scientific">Bradyrhizobium shewense</name>
    <dbReference type="NCBI Taxonomy" id="1761772"/>
    <lineage>
        <taxon>Bacteria</taxon>
        <taxon>Pseudomonadati</taxon>
        <taxon>Pseudomonadota</taxon>
        <taxon>Alphaproteobacteria</taxon>
        <taxon>Hyphomicrobiales</taxon>
        <taxon>Nitrobacteraceae</taxon>
        <taxon>Bradyrhizobium</taxon>
    </lineage>
</organism>
<evidence type="ECO:0000256" key="1">
    <source>
        <dbReference type="SAM" id="MobiDB-lite"/>
    </source>
</evidence>
<gene>
    <name evidence="2" type="ORF">GA0061098_1005288</name>
</gene>
<dbReference type="Proteomes" id="UP000199184">
    <property type="component" value="Unassembled WGS sequence"/>
</dbReference>
<evidence type="ECO:0000313" key="2">
    <source>
        <dbReference type="EMBL" id="SCB31429.1"/>
    </source>
</evidence>
<sequence>MCETGSIPTLGAVGRTPDNGTPDRLPPGRTSPMLVDDALPGVGLRASRARIETISDKLGGRSSLVRGSNQLTCREEFRTMGFEKYRGLDRQAKVPWLHGDRRNCHLRSIPQPQAGCCYSRWAIAQNQLSGLEPRACRLLQTPTARQPGCSLAGTRKTPCVVDVFLRTGADRALRSRFHDLGQKRAFT</sequence>
<dbReference type="AlphaFoldDB" id="A0A1C3VUL3"/>
<accession>A0A1C3VUL3</accession>
<dbReference type="EMBL" id="FMAI01000005">
    <property type="protein sequence ID" value="SCB31429.1"/>
    <property type="molecule type" value="Genomic_DNA"/>
</dbReference>
<protein>
    <submittedName>
        <fullName evidence="2">Uncharacterized protein</fullName>
    </submittedName>
</protein>
<proteinExistence type="predicted"/>
<name>A0A1C3VUL3_9BRAD</name>